<keyword evidence="2" id="KW-1185">Reference proteome</keyword>
<protein>
    <submittedName>
        <fullName evidence="1">Uncharacterized protein</fullName>
    </submittedName>
</protein>
<proteinExistence type="predicted"/>
<accession>A0ABR2ECH3</accession>
<dbReference type="Proteomes" id="UP001472677">
    <property type="component" value="Unassembled WGS sequence"/>
</dbReference>
<name>A0ABR2ECH3_9ROSI</name>
<gene>
    <name evidence="1" type="ORF">V6N12_009898</name>
</gene>
<sequence>MGNKADGQKTKRKEWAITKYGRIMLQKMLRSPTAGRSEKTTSVSPARAVCCEELFLPAKGKKGHRFPGDCCRLDPFVAAQIAAQNHFSLRPNLNL</sequence>
<reference evidence="1 2" key="1">
    <citation type="journal article" date="2024" name="G3 (Bethesda)">
        <title>Genome assembly of Hibiscus sabdariffa L. provides insights into metabolisms of medicinal natural products.</title>
        <authorList>
            <person name="Kim T."/>
        </authorList>
    </citation>
    <scope>NUCLEOTIDE SEQUENCE [LARGE SCALE GENOMIC DNA]</scope>
    <source>
        <strain evidence="1">TK-2024</strain>
        <tissue evidence="1">Old leaves</tissue>
    </source>
</reference>
<evidence type="ECO:0000313" key="2">
    <source>
        <dbReference type="Proteomes" id="UP001472677"/>
    </source>
</evidence>
<evidence type="ECO:0000313" key="1">
    <source>
        <dbReference type="EMBL" id="KAK8557669.1"/>
    </source>
</evidence>
<organism evidence="1 2">
    <name type="scientific">Hibiscus sabdariffa</name>
    <name type="common">roselle</name>
    <dbReference type="NCBI Taxonomy" id="183260"/>
    <lineage>
        <taxon>Eukaryota</taxon>
        <taxon>Viridiplantae</taxon>
        <taxon>Streptophyta</taxon>
        <taxon>Embryophyta</taxon>
        <taxon>Tracheophyta</taxon>
        <taxon>Spermatophyta</taxon>
        <taxon>Magnoliopsida</taxon>
        <taxon>eudicotyledons</taxon>
        <taxon>Gunneridae</taxon>
        <taxon>Pentapetalae</taxon>
        <taxon>rosids</taxon>
        <taxon>malvids</taxon>
        <taxon>Malvales</taxon>
        <taxon>Malvaceae</taxon>
        <taxon>Malvoideae</taxon>
        <taxon>Hibiscus</taxon>
    </lineage>
</organism>
<comment type="caution">
    <text evidence="1">The sequence shown here is derived from an EMBL/GenBank/DDBJ whole genome shotgun (WGS) entry which is preliminary data.</text>
</comment>
<dbReference type="EMBL" id="JBBPBM010000016">
    <property type="protein sequence ID" value="KAK8557669.1"/>
    <property type="molecule type" value="Genomic_DNA"/>
</dbReference>